<dbReference type="PANTHER" id="PTHR43881">
    <property type="entry name" value="GAMMA-GLUTAMYLTRANSPEPTIDASE (AFU_ORTHOLOGUE AFUA_4G13580)"/>
    <property type="match status" value="1"/>
</dbReference>
<dbReference type="AlphaFoldDB" id="A0A2U8VNC4"/>
<protein>
    <submittedName>
        <fullName evidence="1">Gamma-glutamyltransferase</fullName>
    </submittedName>
</protein>
<dbReference type="EMBL" id="CP029551">
    <property type="protein sequence ID" value="AWN35105.1"/>
    <property type="molecule type" value="Genomic_DNA"/>
</dbReference>
<keyword evidence="2" id="KW-1185">Reference proteome</keyword>
<dbReference type="InterPro" id="IPR043137">
    <property type="entry name" value="GGT_ssub_C"/>
</dbReference>
<dbReference type="Proteomes" id="UP000246058">
    <property type="component" value="Chromosome"/>
</dbReference>
<evidence type="ECO:0000313" key="2">
    <source>
        <dbReference type="Proteomes" id="UP000246058"/>
    </source>
</evidence>
<dbReference type="KEGG" id="meti:DK427_04560"/>
<dbReference type="PANTHER" id="PTHR43881:SF5">
    <property type="entry name" value="GAMMA-GLUTAMYLTRANSPEPTIDASE"/>
    <property type="match status" value="1"/>
</dbReference>
<accession>A0A2U8VNC4</accession>
<dbReference type="PRINTS" id="PR01210">
    <property type="entry name" value="GGTRANSPTASE"/>
</dbReference>
<dbReference type="OrthoDB" id="9781342at2"/>
<dbReference type="InterPro" id="IPR052896">
    <property type="entry name" value="GGT-like_enzyme"/>
</dbReference>
<name>A0A2U8VNC4_9HYPH</name>
<dbReference type="InterPro" id="IPR043138">
    <property type="entry name" value="GGT_lsub"/>
</dbReference>
<dbReference type="GO" id="GO:0016740">
    <property type="term" value="F:transferase activity"/>
    <property type="evidence" value="ECO:0007669"/>
    <property type="project" value="UniProtKB-KW"/>
</dbReference>
<evidence type="ECO:0000313" key="1">
    <source>
        <dbReference type="EMBL" id="AWN35105.1"/>
    </source>
</evidence>
<dbReference type="SUPFAM" id="SSF56235">
    <property type="entry name" value="N-terminal nucleophile aminohydrolases (Ntn hydrolases)"/>
    <property type="match status" value="1"/>
</dbReference>
<proteinExistence type="predicted"/>
<gene>
    <name evidence="1" type="ORF">DK427_04560</name>
</gene>
<reference evidence="1 2" key="1">
    <citation type="submission" date="2018-05" db="EMBL/GenBank/DDBJ databases">
        <title>Complete Genome Sequence of Methylobacterium sp. 17Sr1-43.</title>
        <authorList>
            <person name="Srinivasan S."/>
        </authorList>
    </citation>
    <scope>NUCLEOTIDE SEQUENCE [LARGE SCALE GENOMIC DNA]</scope>
    <source>
        <strain evidence="1 2">17Sr1-43</strain>
    </source>
</reference>
<sequence length="531" mass="56747">MFQTAQSTRGMAVAPHALASQAAVSVLRDGGDAIEAMIAAAATIAVVYPHMNGIGGDGFWTISCPGRPVTAIEACGPAAAGVSSAYYGVRGCATIPVRGPDSANTVAGTVGGWAEALAVSRSWGGRLPLERLLEDAIFYAEDGTAVTASQMTSTVKKLNELAHLPGFAETFLTDGKAPVTGSRFRQPQLAATLRLLASEGFDGFYRGRLACRIAADLASLECPVTADDLASYRARIRVPLRLEHSAGELYNMTPPTQGLVSLIILGILDRLDIHRYEPDSAEYIHLVVEATKQAFAVRDEFITDPDHMKIDPQSCLSDGFLGDLAAKVRHDVALPWGKGKGPGDTIWMGVIDSAGRAVSFIQSIYHEFGSGTVLPETGIVWQNRGCSFSLDPEHLNALRPGKRPFHTLNPALARLRDGRVMVYGTMGGDGQPQTQAAIFTRYAVFGRGIQQAITAPRWLLGRTWGQDSDTLKLENRFAPETIETLRRLGHEIELLDGFDEQVGHAGGLARHPSGVIEGGFDPRSDGGVAAF</sequence>
<dbReference type="Pfam" id="PF01019">
    <property type="entry name" value="G_glu_transpept"/>
    <property type="match status" value="1"/>
</dbReference>
<dbReference type="InterPro" id="IPR029055">
    <property type="entry name" value="Ntn_hydrolases_N"/>
</dbReference>
<keyword evidence="1" id="KW-0808">Transferase</keyword>
<organism evidence="1 2">
    <name type="scientific">Methylobacterium radiodurans</name>
    <dbReference type="NCBI Taxonomy" id="2202828"/>
    <lineage>
        <taxon>Bacteria</taxon>
        <taxon>Pseudomonadati</taxon>
        <taxon>Pseudomonadota</taxon>
        <taxon>Alphaproteobacteria</taxon>
        <taxon>Hyphomicrobiales</taxon>
        <taxon>Methylobacteriaceae</taxon>
        <taxon>Methylobacterium</taxon>
    </lineage>
</organism>
<dbReference type="Gene3D" id="1.10.246.130">
    <property type="match status" value="1"/>
</dbReference>
<dbReference type="Gene3D" id="3.60.20.40">
    <property type="match status" value="1"/>
</dbReference>
<dbReference type="RefSeq" id="WP_109950236.1">
    <property type="nucleotide sequence ID" value="NZ_CP029551.1"/>
</dbReference>